<organism evidence="6 7">
    <name type="scientific">Acinetobacter beijerinckii ANC 3835</name>
    <dbReference type="NCBI Taxonomy" id="1217649"/>
    <lineage>
        <taxon>Bacteria</taxon>
        <taxon>Pseudomonadati</taxon>
        <taxon>Pseudomonadota</taxon>
        <taxon>Gammaproteobacteria</taxon>
        <taxon>Moraxellales</taxon>
        <taxon>Moraxellaceae</taxon>
        <taxon>Acinetobacter</taxon>
    </lineage>
</organism>
<name>N9DWK8_9GAMM</name>
<evidence type="ECO:0000256" key="4">
    <source>
        <dbReference type="ARBA" id="ARBA00023239"/>
    </source>
</evidence>
<dbReference type="EMBL" id="APQK01000018">
    <property type="protein sequence ID" value="ENW02578.1"/>
    <property type="molecule type" value="Genomic_DNA"/>
</dbReference>
<dbReference type="HOGENOM" id="CLU_055491_4_2_6"/>
<evidence type="ECO:0000256" key="1">
    <source>
        <dbReference type="ARBA" id="ARBA00005495"/>
    </source>
</evidence>
<accession>N9DWK8</accession>
<dbReference type="InterPro" id="IPR011057">
    <property type="entry name" value="Mss4-like_sf"/>
</dbReference>
<dbReference type="PANTHER" id="PTHR33337:SF40">
    <property type="entry name" value="CENP-V_GFA DOMAIN-CONTAINING PROTEIN-RELATED"/>
    <property type="match status" value="1"/>
</dbReference>
<gene>
    <name evidence="6" type="ORF">F934_03085</name>
</gene>
<protein>
    <recommendedName>
        <fullName evidence="5">CENP-V/GFA domain-containing protein</fullName>
    </recommendedName>
</protein>
<dbReference type="Proteomes" id="UP000018417">
    <property type="component" value="Unassembled WGS sequence"/>
</dbReference>
<feature type="domain" description="CENP-V/GFA" evidence="5">
    <location>
        <begin position="8"/>
        <end position="125"/>
    </location>
</feature>
<dbReference type="PATRIC" id="fig|1217649.3.peg.3003"/>
<dbReference type="PANTHER" id="PTHR33337">
    <property type="entry name" value="GFA DOMAIN-CONTAINING PROTEIN"/>
    <property type="match status" value="1"/>
</dbReference>
<comment type="caution">
    <text evidence="6">The sequence shown here is derived from an EMBL/GenBank/DDBJ whole genome shotgun (WGS) entry which is preliminary data.</text>
</comment>
<dbReference type="AlphaFoldDB" id="N9DWK8"/>
<evidence type="ECO:0000256" key="3">
    <source>
        <dbReference type="ARBA" id="ARBA00022833"/>
    </source>
</evidence>
<evidence type="ECO:0000259" key="5">
    <source>
        <dbReference type="PROSITE" id="PS51891"/>
    </source>
</evidence>
<dbReference type="Gene3D" id="3.90.1590.10">
    <property type="entry name" value="glutathione-dependent formaldehyde- activating enzyme (gfa)"/>
    <property type="match status" value="1"/>
</dbReference>
<sequence>MTKQKRGFNGFCLCGAVVFKIRIDEINTIYRCFCSLCRKQSGAVSNAATLVKTNLFNWEKGQQLIQTYKKETGFTSSFCKLCGSPVPNKLSSDPNVMWIPLGLLQESFIPAHELNFCINSKQDWSTVHHQPLCFDELPDRSDFNNYFQLNE</sequence>
<proteinExistence type="inferred from homology"/>
<dbReference type="PROSITE" id="PS51891">
    <property type="entry name" value="CENP_V_GFA"/>
    <property type="match status" value="1"/>
</dbReference>
<dbReference type="SUPFAM" id="SSF51316">
    <property type="entry name" value="Mss4-like"/>
    <property type="match status" value="1"/>
</dbReference>
<evidence type="ECO:0000256" key="2">
    <source>
        <dbReference type="ARBA" id="ARBA00022723"/>
    </source>
</evidence>
<keyword evidence="2" id="KW-0479">Metal-binding</keyword>
<evidence type="ECO:0000313" key="6">
    <source>
        <dbReference type="EMBL" id="ENW02578.1"/>
    </source>
</evidence>
<keyword evidence="3" id="KW-0862">Zinc</keyword>
<dbReference type="GO" id="GO:0046872">
    <property type="term" value="F:metal ion binding"/>
    <property type="evidence" value="ECO:0007669"/>
    <property type="project" value="UniProtKB-KW"/>
</dbReference>
<evidence type="ECO:0000313" key="7">
    <source>
        <dbReference type="Proteomes" id="UP000018417"/>
    </source>
</evidence>
<dbReference type="InterPro" id="IPR006913">
    <property type="entry name" value="CENP-V/GFA"/>
</dbReference>
<dbReference type="Pfam" id="PF04828">
    <property type="entry name" value="GFA"/>
    <property type="match status" value="1"/>
</dbReference>
<comment type="similarity">
    <text evidence="1">Belongs to the Gfa family.</text>
</comment>
<keyword evidence="4" id="KW-0456">Lyase</keyword>
<dbReference type="OrthoDB" id="4188830at2"/>
<reference evidence="6 7" key="1">
    <citation type="submission" date="2013-02" db="EMBL/GenBank/DDBJ databases">
        <title>The Genome Sequence of Acinetobacter beijerinckii ANC 3835.</title>
        <authorList>
            <consortium name="The Broad Institute Genome Sequencing Platform"/>
            <consortium name="The Broad Institute Genome Sequencing Center for Infectious Disease"/>
            <person name="Cerqueira G."/>
            <person name="Feldgarden M."/>
            <person name="Courvalin P."/>
            <person name="Perichon B."/>
            <person name="Grillot-Courvalin C."/>
            <person name="Clermont D."/>
            <person name="Rocha E."/>
            <person name="Yoon E.-J."/>
            <person name="Nemec A."/>
            <person name="Walker B."/>
            <person name="Young S.K."/>
            <person name="Zeng Q."/>
            <person name="Gargeya S."/>
            <person name="Fitzgerald M."/>
            <person name="Haas B."/>
            <person name="Abouelleil A."/>
            <person name="Alvarado L."/>
            <person name="Arachchi H.M."/>
            <person name="Berlin A.M."/>
            <person name="Chapman S.B."/>
            <person name="Dewar J."/>
            <person name="Goldberg J."/>
            <person name="Griggs A."/>
            <person name="Gujja S."/>
            <person name="Hansen M."/>
            <person name="Howarth C."/>
            <person name="Imamovic A."/>
            <person name="Larimer J."/>
            <person name="McCowan C."/>
            <person name="Murphy C."/>
            <person name="Neiman D."/>
            <person name="Pearson M."/>
            <person name="Priest M."/>
            <person name="Roberts A."/>
            <person name="Saif S."/>
            <person name="Shea T."/>
            <person name="Sisk P."/>
            <person name="Sykes S."/>
            <person name="Wortman J."/>
            <person name="Nusbaum C."/>
            <person name="Birren B."/>
        </authorList>
    </citation>
    <scope>NUCLEOTIDE SEQUENCE [LARGE SCALE GENOMIC DNA]</scope>
    <source>
        <strain evidence="6 7">ANC 3835</strain>
    </source>
</reference>
<dbReference type="GO" id="GO:0016846">
    <property type="term" value="F:carbon-sulfur lyase activity"/>
    <property type="evidence" value="ECO:0007669"/>
    <property type="project" value="InterPro"/>
</dbReference>